<accession>A0A0S2DLF8</accession>
<gene>
    <name evidence="1" type="ORF">GLE_3986</name>
</gene>
<dbReference type="PATRIC" id="fig|69.6.peg.3923"/>
<dbReference type="KEGG" id="lez:GLE_3986"/>
<dbReference type="AlphaFoldDB" id="A0A0S2DLF8"/>
<name>A0A0S2DLF8_LYSEN</name>
<sequence length="44" mass="4651">MGLRFGAVDVRGCRFYAVPAVGNETGRSPVGAAQAATAVMQRRR</sequence>
<dbReference type="Proteomes" id="UP000061569">
    <property type="component" value="Chromosome"/>
</dbReference>
<evidence type="ECO:0000313" key="2">
    <source>
        <dbReference type="Proteomes" id="UP000061569"/>
    </source>
</evidence>
<dbReference type="EMBL" id="CP013140">
    <property type="protein sequence ID" value="ALN59328.1"/>
    <property type="molecule type" value="Genomic_DNA"/>
</dbReference>
<protein>
    <submittedName>
        <fullName evidence="1">Uncharacterized protein</fullName>
    </submittedName>
</protein>
<organism evidence="1 2">
    <name type="scientific">Lysobacter enzymogenes</name>
    <dbReference type="NCBI Taxonomy" id="69"/>
    <lineage>
        <taxon>Bacteria</taxon>
        <taxon>Pseudomonadati</taxon>
        <taxon>Pseudomonadota</taxon>
        <taxon>Gammaproteobacteria</taxon>
        <taxon>Lysobacterales</taxon>
        <taxon>Lysobacteraceae</taxon>
        <taxon>Lysobacter</taxon>
    </lineage>
</organism>
<evidence type="ECO:0000313" key="1">
    <source>
        <dbReference type="EMBL" id="ALN59328.1"/>
    </source>
</evidence>
<reference evidence="1 2" key="1">
    <citation type="submission" date="2015-11" db="EMBL/GenBank/DDBJ databases">
        <title>Genome sequences of Lysobacter enzymogenes strain C3 and Lysobacter antibioticus ATCC 29479.</title>
        <authorList>
            <person name="Kobayashi D.Y."/>
        </authorList>
    </citation>
    <scope>NUCLEOTIDE SEQUENCE [LARGE SCALE GENOMIC DNA]</scope>
    <source>
        <strain evidence="1 2">C3</strain>
    </source>
</reference>
<proteinExistence type="predicted"/>